<keyword evidence="3" id="KW-1133">Transmembrane helix</keyword>
<keyword evidence="1" id="KW-0378">Hydrolase</keyword>
<proteinExistence type="inferred from homology"/>
<dbReference type="GO" id="GO:0030436">
    <property type="term" value="P:asexual sporulation"/>
    <property type="evidence" value="ECO:0007669"/>
    <property type="project" value="InterPro"/>
</dbReference>
<keyword evidence="1" id="KW-0064">Aspartyl protease</keyword>
<comment type="similarity">
    <text evidence="1">Belongs to the peptidase U4 family.</text>
</comment>
<comment type="subunit">
    <text evidence="1">Self-associates. Interacts with SigE. Interacts with SpoIIR.</text>
</comment>
<comment type="caution">
    <text evidence="4">The sequence shown here is derived from an EMBL/GenBank/DDBJ whole genome shotgun (WGS) entry which is preliminary data.</text>
</comment>
<dbReference type="Proteomes" id="UP000243739">
    <property type="component" value="Unassembled WGS sequence"/>
</dbReference>
<name>A0A1D2YUZ4_9BACI</name>
<dbReference type="EC" id="3.4.23.-" evidence="1"/>
<feature type="transmembrane region" description="Helical" evidence="3">
    <location>
        <begin position="6"/>
        <end position="27"/>
    </location>
</feature>
<comment type="function">
    <text evidence="1">Probable aspartic protease that is responsible for the proteolytic cleavage of the RNA polymerase sigma E factor (SigE/spoIIGB) to yield the active peptide in the mother cell during sporulation. Responds to a signal from the forespore that is triggered by the extracellular signal protein SpoIIR.</text>
</comment>
<evidence type="ECO:0000313" key="4">
    <source>
        <dbReference type="EMBL" id="OEF99532.1"/>
    </source>
</evidence>
<organism evidence="4 5">
    <name type="scientific">Vulcanibacillus modesticaldus</name>
    <dbReference type="NCBI Taxonomy" id="337097"/>
    <lineage>
        <taxon>Bacteria</taxon>
        <taxon>Bacillati</taxon>
        <taxon>Bacillota</taxon>
        <taxon>Bacilli</taxon>
        <taxon>Bacillales</taxon>
        <taxon>Bacillaceae</taxon>
        <taxon>Vulcanibacillus</taxon>
    </lineage>
</organism>
<dbReference type="GO" id="GO:0006508">
    <property type="term" value="P:proteolysis"/>
    <property type="evidence" value="ECO:0007669"/>
    <property type="project" value="UniProtKB-KW"/>
</dbReference>
<feature type="transmembrane region" description="Helical" evidence="3">
    <location>
        <begin position="58"/>
        <end position="78"/>
    </location>
</feature>
<dbReference type="GO" id="GO:0004190">
    <property type="term" value="F:aspartic-type endopeptidase activity"/>
    <property type="evidence" value="ECO:0007669"/>
    <property type="project" value="UniProtKB-KW"/>
</dbReference>
<dbReference type="InterPro" id="IPR005081">
    <property type="entry name" value="SpoIIGA"/>
</dbReference>
<keyword evidence="3" id="KW-0812">Transmembrane</keyword>
<dbReference type="GO" id="GO:0030435">
    <property type="term" value="P:sporulation resulting in formation of a cellular spore"/>
    <property type="evidence" value="ECO:0007669"/>
    <property type="project" value="UniProtKB-KW"/>
</dbReference>
<feature type="transmembrane region" description="Helical" evidence="3">
    <location>
        <begin position="128"/>
        <end position="145"/>
    </location>
</feature>
<dbReference type="Pfam" id="PF03419">
    <property type="entry name" value="Peptidase_U4"/>
    <property type="match status" value="1"/>
</dbReference>
<gene>
    <name evidence="4" type="ORF">BHF71_08595</name>
</gene>
<sequence>MVFYLDLILLLNLVIDYFILLATSKFLHLSYKKWRLALASLLGALYTLVFFFPNLTFFHLFTTKIILSIFMVLMSFGFSDLFQFIQTIITFYFVSFVTGGGVFALQYLFNIKHDVINGIYVSRSSSPLMVLVLILLAFFGIWIFSNRTYQTIWRKTEVIHKILDVEVFINEFSYKCKGLIDTGNRLYDPITRKPVMILEATDVSFIPSVFRNIYRNGQFQIELFNQIADQIDPTWLSRISLVPFRSVTREMQFILTIRPDKVVITSDSNKQLITTKVLVGLDYNQLSNDKVFQAIIHPDLLVG</sequence>
<dbReference type="PIRSF" id="PIRSF018571">
    <property type="entry name" value="SpoIIGA"/>
    <property type="match status" value="1"/>
</dbReference>
<feature type="active site" evidence="2">
    <location>
        <position position="181"/>
    </location>
</feature>
<dbReference type="STRING" id="337097.BHF71_08595"/>
<dbReference type="AlphaFoldDB" id="A0A1D2YUZ4"/>
<evidence type="ECO:0000313" key="5">
    <source>
        <dbReference type="Proteomes" id="UP000243739"/>
    </source>
</evidence>
<keyword evidence="1" id="KW-0645">Protease</keyword>
<dbReference type="GO" id="GO:0005886">
    <property type="term" value="C:plasma membrane"/>
    <property type="evidence" value="ECO:0007669"/>
    <property type="project" value="UniProtKB-SubCell"/>
</dbReference>
<keyword evidence="1 3" id="KW-0472">Membrane</keyword>
<dbReference type="OrthoDB" id="2690199at2"/>
<keyword evidence="1" id="KW-0749">Sporulation</keyword>
<evidence type="ECO:0000256" key="3">
    <source>
        <dbReference type="SAM" id="Phobius"/>
    </source>
</evidence>
<protein>
    <recommendedName>
        <fullName evidence="1">Sporulation sigma-E factor-processing peptidase</fullName>
        <ecNumber evidence="1">3.4.23.-</ecNumber>
    </recommendedName>
    <alternativeName>
        <fullName evidence="1">Membrane-associated aspartic protease</fullName>
    </alternativeName>
    <alternativeName>
        <fullName evidence="1">Stage II sporulation protein GA</fullName>
    </alternativeName>
</protein>
<feature type="transmembrane region" description="Helical" evidence="3">
    <location>
        <begin position="34"/>
        <end position="52"/>
    </location>
</feature>
<evidence type="ECO:0000256" key="2">
    <source>
        <dbReference type="PIRSR" id="PIRSR018571-1"/>
    </source>
</evidence>
<comment type="subcellular location">
    <subcellularLocation>
        <location evidence="1">Cell membrane</location>
    </subcellularLocation>
</comment>
<evidence type="ECO:0000256" key="1">
    <source>
        <dbReference type="PIRNR" id="PIRNR018571"/>
    </source>
</evidence>
<dbReference type="NCBIfam" id="TIGR02854">
    <property type="entry name" value="spore_II_GA"/>
    <property type="match status" value="1"/>
</dbReference>
<accession>A0A1D2YUZ4</accession>
<reference evidence="4 5" key="1">
    <citation type="submission" date="2016-09" db="EMBL/GenBank/DDBJ databases">
        <title>Draft genome sequence for the type strain of Vulcanibacillus modesticaldus BR, a strictly anaerobic, moderately thermophilic, and nitrate-reducing bacterium from deep sea-hydrothermal vents of the Mid-Atlantic Ridge.</title>
        <authorList>
            <person name="Abin C.A."/>
            <person name="Hollibaugh J.T."/>
        </authorList>
    </citation>
    <scope>NUCLEOTIDE SEQUENCE [LARGE SCALE GENOMIC DNA]</scope>
    <source>
        <strain evidence="4 5">BR</strain>
    </source>
</reference>
<keyword evidence="5" id="KW-1185">Reference proteome</keyword>
<feature type="transmembrane region" description="Helical" evidence="3">
    <location>
        <begin position="90"/>
        <end position="108"/>
    </location>
</feature>
<dbReference type="RefSeq" id="WP_069656591.1">
    <property type="nucleotide sequence ID" value="NZ_MIJF01000020.1"/>
</dbReference>
<keyword evidence="1" id="KW-1003">Cell membrane</keyword>
<dbReference type="EMBL" id="MIJF01000020">
    <property type="protein sequence ID" value="OEF99532.1"/>
    <property type="molecule type" value="Genomic_DNA"/>
</dbReference>